<dbReference type="Gene3D" id="3.40.640.10">
    <property type="entry name" value="Type I PLP-dependent aspartate aminotransferase-like (Major domain)"/>
    <property type="match status" value="1"/>
</dbReference>
<keyword evidence="6" id="KW-1185">Reference proteome</keyword>
<dbReference type="Proteomes" id="UP000179769">
    <property type="component" value="Unassembled WGS sequence"/>
</dbReference>
<dbReference type="RefSeq" id="WP_071062641.1">
    <property type="nucleotide sequence ID" value="NZ_MAXA01000158.1"/>
</dbReference>
<evidence type="ECO:0000313" key="5">
    <source>
        <dbReference type="EMBL" id="OHV32192.1"/>
    </source>
</evidence>
<sequence length="426" mass="44601">MEPHRRTIPALDADRARLSRGHAVVPEPEIGRRWRAARARAGVVHLDAAAAARPSIATVTDQTDHLRQENLVGAYIAEMEAAEVLAGARARLATLLGPGLIADDVVFQHSASTGFAALLAAWPLPPGSRVGVVPGEYGSNLLLLATRAARDGLELVELPVDPLGRIDLDRLDRVPGPARLEDLALVTFPHVPSQRGVAQPAAEMAARCAATGVDLILDVAQSLGQVDLAGIGAAAYVGTSRKWLCGPRGAGFTAVRPDVVDRLGPGAPSLHSAHPHDLRAHPALPARPLPGPSRMAVGEAAVASRVGLATALTELLAEDLGAMRDRITALARHARRTLDGVAGWRLGEEADSPTGIVTLRPPAGVDSLAVCRALYVEARILTSPIPAGRAPELTAPVLRASTHVYSSPAEIEQLAEALDRWGRPGP</sequence>
<proteinExistence type="predicted"/>
<reference evidence="6" key="1">
    <citation type="submission" date="2016-07" db="EMBL/GenBank/DDBJ databases">
        <title>Frankia sp. NRRL B-16219 Genome sequencing.</title>
        <authorList>
            <person name="Ghodhbane-Gtari F."/>
            <person name="Swanson E."/>
            <person name="Gueddou A."/>
            <person name="Louati M."/>
            <person name="Nouioui I."/>
            <person name="Hezbri K."/>
            <person name="Abebe-Akele F."/>
            <person name="Simpson S."/>
            <person name="Morris K."/>
            <person name="Thomas K."/>
            <person name="Gtari M."/>
            <person name="Tisa L.S."/>
        </authorList>
    </citation>
    <scope>NUCLEOTIDE SEQUENCE [LARGE SCALE GENOMIC DNA]</scope>
    <source>
        <strain evidence="6">NRRL B-16219</strain>
    </source>
</reference>
<dbReference type="Pfam" id="PF00266">
    <property type="entry name" value="Aminotran_5"/>
    <property type="match status" value="1"/>
</dbReference>
<dbReference type="InterPro" id="IPR015422">
    <property type="entry name" value="PyrdxlP-dep_Trfase_small"/>
</dbReference>
<evidence type="ECO:0000256" key="1">
    <source>
        <dbReference type="ARBA" id="ARBA00001933"/>
    </source>
</evidence>
<dbReference type="InterPro" id="IPR015421">
    <property type="entry name" value="PyrdxlP-dep_Trfase_major"/>
</dbReference>
<evidence type="ECO:0000256" key="2">
    <source>
        <dbReference type="ARBA" id="ARBA00022898"/>
    </source>
</evidence>
<dbReference type="AlphaFoldDB" id="A0A1S1QGK4"/>
<dbReference type="PANTHER" id="PTHR43586:SF8">
    <property type="entry name" value="CYSTEINE DESULFURASE 1, CHLOROPLASTIC"/>
    <property type="match status" value="1"/>
</dbReference>
<keyword evidence="2" id="KW-0663">Pyridoxal phosphate</keyword>
<accession>A0A1S1QGK4</accession>
<evidence type="ECO:0000313" key="6">
    <source>
        <dbReference type="Proteomes" id="UP000179769"/>
    </source>
</evidence>
<dbReference type="Gene3D" id="3.90.1150.10">
    <property type="entry name" value="Aspartate Aminotransferase, domain 1"/>
    <property type="match status" value="1"/>
</dbReference>
<name>A0A1S1QGK4_9ACTN</name>
<dbReference type="OrthoDB" id="9808002at2"/>
<evidence type="ECO:0000256" key="3">
    <source>
        <dbReference type="SAM" id="MobiDB-lite"/>
    </source>
</evidence>
<dbReference type="EMBL" id="MAXA01000158">
    <property type="protein sequence ID" value="OHV32192.1"/>
    <property type="molecule type" value="Genomic_DNA"/>
</dbReference>
<organism evidence="5 6">
    <name type="scientific">Parafrankia soli</name>
    <dbReference type="NCBI Taxonomy" id="2599596"/>
    <lineage>
        <taxon>Bacteria</taxon>
        <taxon>Bacillati</taxon>
        <taxon>Actinomycetota</taxon>
        <taxon>Actinomycetes</taxon>
        <taxon>Frankiales</taxon>
        <taxon>Frankiaceae</taxon>
        <taxon>Parafrankia</taxon>
    </lineage>
</organism>
<keyword evidence="5" id="KW-0808">Transferase</keyword>
<feature type="region of interest" description="Disordered" evidence="3">
    <location>
        <begin position="265"/>
        <end position="285"/>
    </location>
</feature>
<keyword evidence="5" id="KW-0032">Aminotransferase</keyword>
<dbReference type="SUPFAM" id="SSF53383">
    <property type="entry name" value="PLP-dependent transferases"/>
    <property type="match status" value="1"/>
</dbReference>
<comment type="caution">
    <text evidence="5">The sequence shown here is derived from an EMBL/GenBank/DDBJ whole genome shotgun (WGS) entry which is preliminary data.</text>
</comment>
<dbReference type="PANTHER" id="PTHR43586">
    <property type="entry name" value="CYSTEINE DESULFURASE"/>
    <property type="match status" value="1"/>
</dbReference>
<gene>
    <name evidence="5" type="ORF">BBK14_15990</name>
</gene>
<dbReference type="InterPro" id="IPR000192">
    <property type="entry name" value="Aminotrans_V_dom"/>
</dbReference>
<dbReference type="InterPro" id="IPR015424">
    <property type="entry name" value="PyrdxlP-dep_Trfase"/>
</dbReference>
<comment type="cofactor">
    <cofactor evidence="1">
        <name>pyridoxal 5'-phosphate</name>
        <dbReference type="ChEBI" id="CHEBI:597326"/>
    </cofactor>
</comment>
<feature type="domain" description="Aminotransferase class V" evidence="4">
    <location>
        <begin position="45"/>
        <end position="414"/>
    </location>
</feature>
<protein>
    <submittedName>
        <fullName evidence="5">Class V aminotransferase</fullName>
    </submittedName>
</protein>
<dbReference type="GO" id="GO:0008483">
    <property type="term" value="F:transaminase activity"/>
    <property type="evidence" value="ECO:0007669"/>
    <property type="project" value="UniProtKB-KW"/>
</dbReference>
<evidence type="ECO:0000259" key="4">
    <source>
        <dbReference type="Pfam" id="PF00266"/>
    </source>
</evidence>